<evidence type="ECO:0000259" key="1">
    <source>
        <dbReference type="Pfam" id="PF19580"/>
    </source>
</evidence>
<dbReference type="InterPro" id="IPR036691">
    <property type="entry name" value="Endo/exonu/phosph_ase_sf"/>
</dbReference>
<gene>
    <name evidence="2" type="ORF">ACFQS8_12485</name>
</gene>
<sequence>MTQISVTTFNCENLMMRCDFSTQSIPDLAHKITQIKSADRANQIDAVFNVLSEDDRTLTAQALSAAQADVCCLQEVENLVTLTAFHNRYLRKWLRKPYFFRALIEGNDQRGIDVGVLSRAKIVRQESHGRKTYADFGMTPPSGYHPNDRVFRRDCLEVEIEKEGKSLTLFVCHFKSMNGGRFETKPIREAEAKAVRSLIEQRFADTVSANWIALGDFNDYFELDGIPVDDHGLGPFLEDNFSIDAGAFLEEDPLNRWTHYYSREGVYGALDHIFLSPALAARNTDAKLRIIRAGQPMRADRYTGRRFPGVGYIRPKASDHCPMSVTLNL</sequence>
<keyword evidence="2" id="KW-0255">Endonuclease</keyword>
<dbReference type="SUPFAM" id="SSF56219">
    <property type="entry name" value="DNase I-like"/>
    <property type="match status" value="1"/>
</dbReference>
<name>A0ABW2IMQ4_9PROT</name>
<dbReference type="RefSeq" id="WP_382167864.1">
    <property type="nucleotide sequence ID" value="NZ_JBHTBR010000005.1"/>
</dbReference>
<dbReference type="EMBL" id="JBHTBR010000005">
    <property type="protein sequence ID" value="MFC7292439.1"/>
    <property type="molecule type" value="Genomic_DNA"/>
</dbReference>
<dbReference type="InterPro" id="IPR005135">
    <property type="entry name" value="Endo/exonuclease/phosphatase"/>
</dbReference>
<evidence type="ECO:0000313" key="2">
    <source>
        <dbReference type="EMBL" id="MFC7292439.1"/>
    </source>
</evidence>
<protein>
    <submittedName>
        <fullName evidence="2">Endonuclease/exonuclease/phosphatase family protein</fullName>
    </submittedName>
</protein>
<dbReference type="PANTHER" id="PTHR42834:SF1">
    <property type="entry name" value="ENDONUCLEASE_EXONUCLEASE_PHOSPHATASE FAMILY PROTEIN (AFU_ORTHOLOGUE AFUA_3G09210)"/>
    <property type="match status" value="1"/>
</dbReference>
<dbReference type="Proteomes" id="UP001596492">
    <property type="component" value="Unassembled WGS sequence"/>
</dbReference>
<dbReference type="GO" id="GO:0004519">
    <property type="term" value="F:endonuclease activity"/>
    <property type="evidence" value="ECO:0007669"/>
    <property type="project" value="UniProtKB-KW"/>
</dbReference>
<keyword evidence="3" id="KW-1185">Reference proteome</keyword>
<organism evidence="2 3">
    <name type="scientific">Hirschia litorea</name>
    <dbReference type="NCBI Taxonomy" id="1199156"/>
    <lineage>
        <taxon>Bacteria</taxon>
        <taxon>Pseudomonadati</taxon>
        <taxon>Pseudomonadota</taxon>
        <taxon>Alphaproteobacteria</taxon>
        <taxon>Hyphomonadales</taxon>
        <taxon>Hyphomonadaceae</taxon>
        <taxon>Hirschia</taxon>
    </lineage>
</organism>
<keyword evidence="2" id="KW-0378">Hydrolase</keyword>
<dbReference type="Gene3D" id="3.60.10.10">
    <property type="entry name" value="Endonuclease/exonuclease/phosphatase"/>
    <property type="match status" value="1"/>
</dbReference>
<evidence type="ECO:0000313" key="3">
    <source>
        <dbReference type="Proteomes" id="UP001596492"/>
    </source>
</evidence>
<proteinExistence type="predicted"/>
<feature type="domain" description="Endonuclease/exonuclease/phosphatase" evidence="1">
    <location>
        <begin position="6"/>
        <end position="219"/>
    </location>
</feature>
<keyword evidence="2" id="KW-0540">Nuclease</keyword>
<dbReference type="PANTHER" id="PTHR42834">
    <property type="entry name" value="ENDONUCLEASE/EXONUCLEASE/PHOSPHATASE FAMILY PROTEIN (AFU_ORTHOLOGUE AFUA_3G09210)"/>
    <property type="match status" value="1"/>
</dbReference>
<comment type="caution">
    <text evidence="2">The sequence shown here is derived from an EMBL/GenBank/DDBJ whole genome shotgun (WGS) entry which is preliminary data.</text>
</comment>
<dbReference type="Pfam" id="PF19580">
    <property type="entry name" value="Exo_endo_phos_3"/>
    <property type="match status" value="1"/>
</dbReference>
<reference evidence="3" key="1">
    <citation type="journal article" date="2019" name="Int. J. Syst. Evol. Microbiol.">
        <title>The Global Catalogue of Microorganisms (GCM) 10K type strain sequencing project: providing services to taxonomists for standard genome sequencing and annotation.</title>
        <authorList>
            <consortium name="The Broad Institute Genomics Platform"/>
            <consortium name="The Broad Institute Genome Sequencing Center for Infectious Disease"/>
            <person name="Wu L."/>
            <person name="Ma J."/>
        </authorList>
    </citation>
    <scope>NUCLEOTIDE SEQUENCE [LARGE SCALE GENOMIC DNA]</scope>
    <source>
        <strain evidence="3">CCUG 51308</strain>
    </source>
</reference>
<accession>A0ABW2IMQ4</accession>